<dbReference type="RefSeq" id="XP_041552480.1">
    <property type="nucleotide sequence ID" value="XM_041699391.1"/>
</dbReference>
<evidence type="ECO:0000313" key="1">
    <source>
        <dbReference type="EMBL" id="BCS20286.1"/>
    </source>
</evidence>
<keyword evidence="2" id="KW-1185">Reference proteome</keyword>
<gene>
    <name evidence="1" type="ORF">APUU_20718S</name>
</gene>
<proteinExistence type="predicted"/>
<dbReference type="InterPro" id="IPR032675">
    <property type="entry name" value="LRR_dom_sf"/>
</dbReference>
<sequence>MDVNCNRASILRLPEELLDNIVQEACRIDNETTYDDELSDYWENRRKYWVERSRTPASLCLVCRRLNRIAMPYLYAHLVTGDTRAVDIEAMVPSPKFLHRSCRRNPGLWRLCRSLAVYYDGCTHPPDPLGYVANDLTVWLRETRSFSFSSSWDDSADAWRVCLQGMSNFKHLEELSLRATPASGIDVTRLFGALNEMHCSKLRTLELDGLSSCDDDGGKKRPRLEPGTASLTTLRLHNFFVKPPLLEELMRWTPSLEHFRLDTTYHDYCYIPFHTGPWSLATLQSILAIHSTTLRSIDISTIDCPGLLGFDMRPFERLEELRLTHCTMFGTGEIAVVNSQNIALLLAPRLRFLHFDLVFDDKLGRKELDSFGVAEQNWLRVFGQMAVEHNCPLREIKIEFCPRPTFRSVEHCNMCIYPWDRMDALGRELAPEGIQVRYNPPNLSRDDWAGALKTRCDCEGHRLCFACSGRREDVTEVPVY</sequence>
<name>A0A7R7XFG0_9EURO</name>
<dbReference type="Proteomes" id="UP000654913">
    <property type="component" value="Chromosome 2"/>
</dbReference>
<dbReference type="GeneID" id="64970291"/>
<evidence type="ECO:0000313" key="2">
    <source>
        <dbReference type="Proteomes" id="UP000654913"/>
    </source>
</evidence>
<reference evidence="1" key="1">
    <citation type="submission" date="2021-01" db="EMBL/GenBank/DDBJ databases">
        <authorList>
            <consortium name="Aspergillus puulaauensis MK2 genome sequencing consortium"/>
            <person name="Kazuki M."/>
            <person name="Futagami T."/>
        </authorList>
    </citation>
    <scope>NUCLEOTIDE SEQUENCE</scope>
    <source>
        <strain evidence="1">MK2</strain>
    </source>
</reference>
<dbReference type="Gene3D" id="3.80.10.10">
    <property type="entry name" value="Ribonuclease Inhibitor"/>
    <property type="match status" value="1"/>
</dbReference>
<dbReference type="OrthoDB" id="5139510at2759"/>
<organism evidence="1 2">
    <name type="scientific">Aspergillus puulaauensis</name>
    <dbReference type="NCBI Taxonomy" id="1220207"/>
    <lineage>
        <taxon>Eukaryota</taxon>
        <taxon>Fungi</taxon>
        <taxon>Dikarya</taxon>
        <taxon>Ascomycota</taxon>
        <taxon>Pezizomycotina</taxon>
        <taxon>Eurotiomycetes</taxon>
        <taxon>Eurotiomycetidae</taxon>
        <taxon>Eurotiales</taxon>
        <taxon>Aspergillaceae</taxon>
        <taxon>Aspergillus</taxon>
    </lineage>
</organism>
<dbReference type="AlphaFoldDB" id="A0A7R7XFG0"/>
<protein>
    <recommendedName>
        <fullName evidence="3">F-box domain-containing protein</fullName>
    </recommendedName>
</protein>
<dbReference type="KEGG" id="apuu:APUU_20718S"/>
<accession>A0A7R7XFG0</accession>
<reference evidence="1" key="2">
    <citation type="submission" date="2021-02" db="EMBL/GenBank/DDBJ databases">
        <title>Aspergillus puulaauensis MK2 genome sequence.</title>
        <authorList>
            <person name="Futagami T."/>
            <person name="Mori K."/>
            <person name="Kadooka C."/>
            <person name="Tanaka T."/>
        </authorList>
    </citation>
    <scope>NUCLEOTIDE SEQUENCE</scope>
    <source>
        <strain evidence="1">MK2</strain>
    </source>
</reference>
<dbReference type="EMBL" id="AP024444">
    <property type="protein sequence ID" value="BCS20286.1"/>
    <property type="molecule type" value="Genomic_DNA"/>
</dbReference>
<evidence type="ECO:0008006" key="3">
    <source>
        <dbReference type="Google" id="ProtNLM"/>
    </source>
</evidence>
<dbReference type="SUPFAM" id="SSF52047">
    <property type="entry name" value="RNI-like"/>
    <property type="match status" value="1"/>
</dbReference>